<name>A0A895XMJ9_9ACTN</name>
<dbReference type="RefSeq" id="WP_213170762.1">
    <property type="nucleotide sequence ID" value="NZ_CP070496.1"/>
</dbReference>
<dbReference type="EMBL" id="CP070496">
    <property type="protein sequence ID" value="QSB04763.1"/>
    <property type="molecule type" value="Genomic_DNA"/>
</dbReference>
<dbReference type="Pfam" id="PF14247">
    <property type="entry name" value="DUF4344"/>
    <property type="match status" value="1"/>
</dbReference>
<dbReference type="InterPro" id="IPR025644">
    <property type="entry name" value="DUF4344"/>
</dbReference>
<organism evidence="1 2">
    <name type="scientific">Natronoglycomyces albus</name>
    <dbReference type="NCBI Taxonomy" id="2811108"/>
    <lineage>
        <taxon>Bacteria</taxon>
        <taxon>Bacillati</taxon>
        <taxon>Actinomycetota</taxon>
        <taxon>Actinomycetes</taxon>
        <taxon>Glycomycetales</taxon>
        <taxon>Glycomycetaceae</taxon>
        <taxon>Natronoglycomyces</taxon>
    </lineage>
</organism>
<protein>
    <submittedName>
        <fullName evidence="1">Uncharacterized protein</fullName>
    </submittedName>
</protein>
<evidence type="ECO:0000313" key="1">
    <source>
        <dbReference type="EMBL" id="QSB04763.1"/>
    </source>
</evidence>
<dbReference type="KEGG" id="nav:JQS30_13470"/>
<accession>A0A895XMJ9</accession>
<proteinExistence type="predicted"/>
<reference evidence="1" key="1">
    <citation type="submission" date="2021-02" db="EMBL/GenBank/DDBJ databases">
        <title>Natronoglycomyces albus gen. nov., sp. nov, a haloalkaliphilic actinobacterium from a soda solonchak soil.</title>
        <authorList>
            <person name="Sorokin D.Y."/>
            <person name="Khijniak T.V."/>
            <person name="Zakharycheva A.P."/>
            <person name="Boueva O.V."/>
            <person name="Ariskina E.V."/>
            <person name="Hahnke R.L."/>
            <person name="Bunk B."/>
            <person name="Sproer C."/>
            <person name="Schumann P."/>
            <person name="Evtushenko L.I."/>
            <person name="Kublanov I.V."/>
        </authorList>
    </citation>
    <scope>NUCLEOTIDE SEQUENCE</scope>
    <source>
        <strain evidence="1">DSM 106290</strain>
    </source>
</reference>
<dbReference type="Proteomes" id="UP000662939">
    <property type="component" value="Chromosome"/>
</dbReference>
<dbReference type="AlphaFoldDB" id="A0A895XMJ9"/>
<keyword evidence="2" id="KW-1185">Reference proteome</keyword>
<evidence type="ECO:0000313" key="2">
    <source>
        <dbReference type="Proteomes" id="UP000662939"/>
    </source>
</evidence>
<dbReference type="PROSITE" id="PS51257">
    <property type="entry name" value="PROKAR_LIPOPROTEIN"/>
    <property type="match status" value="1"/>
</dbReference>
<gene>
    <name evidence="1" type="ORF">JQS30_13470</name>
</gene>
<sequence>MRAATGNKTHATETVSHAAVAMILAAVVLTGCSAAPGGPAQSGTITVEYEPTQKHPQARDLLVEGAVMDTAAEELAAELWLVDDLHLLATDCDTNNAYYDPQVSQVTICYELIEEYRLSADIHQRPTDRFVHSLVTETTYHEIAHALIDQLELPITGNEEDVADQFVAYQLLASEEDHRDILLDVIDQYLHYGEHAQIDTDALADTHSLDSQRAYNYACYLYGSDREKGQNLIEAEALTEERAEYCPEEYRRAMEGWTMLLEDHRR</sequence>